<comment type="caution">
    <text evidence="2">The sequence shown here is derived from an EMBL/GenBank/DDBJ whole genome shotgun (WGS) entry which is preliminary data.</text>
</comment>
<dbReference type="STRING" id="1165094.RINTHH_13980"/>
<dbReference type="EMBL" id="CAIY01000047">
    <property type="protein sequence ID" value="CCH67553.1"/>
    <property type="molecule type" value="Genomic_DNA"/>
</dbReference>
<name>M1X0K1_9NOST</name>
<accession>M1X0K1</accession>
<feature type="transmembrane region" description="Helical" evidence="1">
    <location>
        <begin position="7"/>
        <end position="24"/>
    </location>
</feature>
<reference evidence="2 3" key="1">
    <citation type="submission" date="2012-05" db="EMBL/GenBank/DDBJ databases">
        <authorList>
            <person name="Hilton J."/>
        </authorList>
    </citation>
    <scope>NUCLEOTIDE SEQUENCE [LARGE SCALE GENOMIC DNA]</scope>
    <source>
        <strain evidence="2 3">HH01</strain>
    </source>
</reference>
<keyword evidence="1" id="KW-0812">Transmembrane</keyword>
<keyword evidence="1" id="KW-0472">Membrane</keyword>
<dbReference type="Proteomes" id="UP000053051">
    <property type="component" value="Unassembled WGS sequence"/>
</dbReference>
<reference evidence="3" key="2">
    <citation type="submission" date="2016-01" db="EMBL/GenBank/DDBJ databases">
        <title>Diatom-associated endosymboitic cyanobacterium lacks core nitrogen metabolism enzymes.</title>
        <authorList>
            <person name="Hilton J.A."/>
            <person name="Foster R.A."/>
            <person name="Tripp H.J."/>
            <person name="Carter B.J."/>
            <person name="Zehr J.P."/>
            <person name="Villareal T.A."/>
        </authorList>
    </citation>
    <scope>NUCLEOTIDE SEQUENCE [LARGE SCALE GENOMIC DNA]</scope>
    <source>
        <strain evidence="3">HH01</strain>
    </source>
</reference>
<dbReference type="AlphaFoldDB" id="M1X0K1"/>
<evidence type="ECO:0000256" key="1">
    <source>
        <dbReference type="SAM" id="Phobius"/>
    </source>
</evidence>
<organism evidence="2 3">
    <name type="scientific">Richelia intracellularis HH01</name>
    <dbReference type="NCBI Taxonomy" id="1165094"/>
    <lineage>
        <taxon>Bacteria</taxon>
        <taxon>Bacillati</taxon>
        <taxon>Cyanobacteriota</taxon>
        <taxon>Cyanophyceae</taxon>
        <taxon>Nostocales</taxon>
        <taxon>Nostocaceae</taxon>
        <taxon>Richelia</taxon>
    </lineage>
</organism>
<dbReference type="RefSeq" id="WP_008234273.1">
    <property type="nucleotide sequence ID" value="NZ_CAIY01000047.1"/>
</dbReference>
<sequence length="96" mass="11118">MRRIDAIIIAFCIFVAGGIIYLALQRLGLDSQISGILSQTVLICGLIGWSFTYILRAVNNKMTYNQQREDYEKAFFQQRLDELTPEELERIQTEIE</sequence>
<dbReference type="OrthoDB" id="467669at2"/>
<protein>
    <recommendedName>
        <fullName evidence="4">DUF3007 family protein</fullName>
    </recommendedName>
</protein>
<proteinExistence type="predicted"/>
<dbReference type="PANTHER" id="PTHR35734:SF1">
    <property type="entry name" value="OS01G0805200 PROTEIN"/>
    <property type="match status" value="1"/>
</dbReference>
<keyword evidence="3" id="KW-1185">Reference proteome</keyword>
<dbReference type="InterPro" id="IPR021562">
    <property type="entry name" value="DUF3007"/>
</dbReference>
<feature type="transmembrane region" description="Helical" evidence="1">
    <location>
        <begin position="36"/>
        <end position="58"/>
    </location>
</feature>
<evidence type="ECO:0008006" key="4">
    <source>
        <dbReference type="Google" id="ProtNLM"/>
    </source>
</evidence>
<keyword evidence="1" id="KW-1133">Transmembrane helix</keyword>
<dbReference type="PANTHER" id="PTHR35734">
    <property type="entry name" value="OS01G0805200 PROTEIN"/>
    <property type="match status" value="1"/>
</dbReference>
<evidence type="ECO:0000313" key="2">
    <source>
        <dbReference type="EMBL" id="CCH67553.1"/>
    </source>
</evidence>
<dbReference type="Pfam" id="PF11460">
    <property type="entry name" value="DUF3007"/>
    <property type="match status" value="1"/>
</dbReference>
<evidence type="ECO:0000313" key="3">
    <source>
        <dbReference type="Proteomes" id="UP000053051"/>
    </source>
</evidence>
<gene>
    <name evidence="2" type="ORF">RINTHH_13980</name>
</gene>